<proteinExistence type="inferred from homology"/>
<evidence type="ECO:0000313" key="7">
    <source>
        <dbReference type="Proteomes" id="UP000034037"/>
    </source>
</evidence>
<dbReference type="InterPro" id="IPR050902">
    <property type="entry name" value="ABC_Transporter_SBP"/>
</dbReference>
<dbReference type="Pfam" id="PF01497">
    <property type="entry name" value="Peripla_BP_2"/>
    <property type="match status" value="1"/>
</dbReference>
<dbReference type="NCBIfam" id="NF038402">
    <property type="entry name" value="TroA_like"/>
    <property type="match status" value="1"/>
</dbReference>
<dbReference type="RefSeq" id="WP_003856449.1">
    <property type="nucleotide sequence ID" value="NZ_CP011309.1"/>
</dbReference>
<feature type="compositionally biased region" description="Polar residues" evidence="3">
    <location>
        <begin position="34"/>
        <end position="47"/>
    </location>
</feature>
<dbReference type="InterPro" id="IPR054828">
    <property type="entry name" value="Vit_B12_bind_prot"/>
</dbReference>
<evidence type="ECO:0000256" key="1">
    <source>
        <dbReference type="ARBA" id="ARBA00008814"/>
    </source>
</evidence>
<feature type="region of interest" description="Disordered" evidence="3">
    <location>
        <begin position="28"/>
        <end position="49"/>
    </location>
</feature>
<gene>
    <name evidence="6" type="ORF">YH66_10250</name>
</gene>
<dbReference type="Gene3D" id="3.40.50.1980">
    <property type="entry name" value="Nitrogenase molybdenum iron protein domain"/>
    <property type="match status" value="2"/>
</dbReference>
<evidence type="ECO:0000256" key="4">
    <source>
        <dbReference type="SAM" id="SignalP"/>
    </source>
</evidence>
<dbReference type="SUPFAM" id="SSF53807">
    <property type="entry name" value="Helical backbone' metal receptor"/>
    <property type="match status" value="1"/>
</dbReference>
<dbReference type="CDD" id="cd01143">
    <property type="entry name" value="YvrC"/>
    <property type="match status" value="1"/>
</dbReference>
<protein>
    <submittedName>
        <fullName evidence="6">ABC transporter substrate-binding protein</fullName>
    </submittedName>
</protein>
<dbReference type="Proteomes" id="UP000034037">
    <property type="component" value="Chromosome"/>
</dbReference>
<evidence type="ECO:0000256" key="3">
    <source>
        <dbReference type="SAM" id="MobiDB-lite"/>
    </source>
</evidence>
<dbReference type="EMBL" id="CP011309">
    <property type="protein sequence ID" value="AKF27905.1"/>
    <property type="molecule type" value="Genomic_DNA"/>
</dbReference>
<evidence type="ECO:0000313" key="6">
    <source>
        <dbReference type="EMBL" id="AKF27905.1"/>
    </source>
</evidence>
<dbReference type="HOGENOM" id="CLU_038034_2_8_11"/>
<dbReference type="PATRIC" id="fig|92706.3.peg.2150"/>
<dbReference type="AlphaFoldDB" id="A0A0F6WR48"/>
<dbReference type="PROSITE" id="PS50983">
    <property type="entry name" value="FE_B12_PBP"/>
    <property type="match status" value="1"/>
</dbReference>
<feature type="chain" id="PRO_5002511705" evidence="4">
    <location>
        <begin position="29"/>
        <end position="329"/>
    </location>
</feature>
<feature type="domain" description="Fe/B12 periplasmic-binding" evidence="5">
    <location>
        <begin position="70"/>
        <end position="324"/>
    </location>
</feature>
<dbReference type="PANTHER" id="PTHR30535:SF34">
    <property type="entry name" value="MOLYBDATE-BINDING PROTEIN MOLA"/>
    <property type="match status" value="1"/>
</dbReference>
<accession>A0A0F6WR48</accession>
<reference evidence="6 7" key="1">
    <citation type="submission" date="2015-04" db="EMBL/GenBank/DDBJ databases">
        <title>Complete Genome Sequence of Brevibacterium flavum ATCC 15168.</title>
        <authorList>
            <person name="Ahn J."/>
            <person name="Park G."/>
            <person name="Jeon W."/>
            <person name="Jang Y."/>
            <person name="Jang M."/>
            <person name="Lee H."/>
            <person name="Lee H."/>
        </authorList>
    </citation>
    <scope>NUCLEOTIDE SEQUENCE [LARGE SCALE GENOMIC DNA]</scope>
    <source>
        <strain evidence="6 7">ATCC 15168</strain>
    </source>
</reference>
<organism evidence="6 7">
    <name type="scientific">[Brevibacterium] flavum</name>
    <dbReference type="NCBI Taxonomy" id="92706"/>
    <lineage>
        <taxon>Bacteria</taxon>
        <taxon>Bacillati</taxon>
        <taxon>Actinomycetota</taxon>
        <taxon>Actinomycetes</taxon>
        <taxon>Mycobacteriales</taxon>
        <taxon>Corynebacteriaceae</taxon>
        <taxon>Corynebacterium</taxon>
    </lineage>
</organism>
<comment type="similarity">
    <text evidence="1">Belongs to the bacterial solute-binding protein 8 family.</text>
</comment>
<dbReference type="InterPro" id="IPR002491">
    <property type="entry name" value="ABC_transptr_periplasmic_BD"/>
</dbReference>
<evidence type="ECO:0000256" key="2">
    <source>
        <dbReference type="ARBA" id="ARBA00022729"/>
    </source>
</evidence>
<keyword evidence="2 4" id="KW-0732">Signal</keyword>
<evidence type="ECO:0000259" key="5">
    <source>
        <dbReference type="PROSITE" id="PS50983"/>
    </source>
</evidence>
<name>A0A0F6WR48_9CORY</name>
<dbReference type="PANTHER" id="PTHR30535">
    <property type="entry name" value="VITAMIN B12-BINDING PROTEIN"/>
    <property type="match status" value="1"/>
</dbReference>
<feature type="signal peptide" evidence="4">
    <location>
        <begin position="1"/>
        <end position="28"/>
    </location>
</feature>
<keyword evidence="7" id="KW-1185">Reference proteome</keyword>
<sequence>MVSTTTSRSIAGLSVLVATALIAGCSSAEDGTVDSGSSTEATTTQSKEGFPVTVTFAPEAPVTIEDQPERIVSLSPAITETLFAVGAGDHVVAVDEYSNYPEDAPLVQGLSGFTPNVESILDYDPDLVVLMSADDSILTGLDAAGVDTLVIPAAENLDETYSQIEQVGRATGFEDQATTVVDQMKTAIDAAVATVPEEVKEQGLTYFHELGSDLFTVSEQTYIGQIYDMFGLTSIADGGDAYSQLSNEAIIAANPDLIFLSDAKAENLTAEDIAARPGWDTIDAVANGRIYILDDDIASRWGPRVSQLVEEIAAQLNQLASSEAVPAAA</sequence>